<dbReference type="InterPro" id="IPR009293">
    <property type="entry name" value="UPF0478"/>
</dbReference>
<protein>
    <submittedName>
        <fullName evidence="3">DUF948 domain-containing protein</fullName>
    </submittedName>
</protein>
<organism evidence="3 4">
    <name type="scientific">Candidatus Nitronereus thalassa</name>
    <dbReference type="NCBI Taxonomy" id="3020898"/>
    <lineage>
        <taxon>Bacteria</taxon>
        <taxon>Pseudomonadati</taxon>
        <taxon>Nitrospirota</taxon>
        <taxon>Nitrospiria</taxon>
        <taxon>Nitrospirales</taxon>
        <taxon>Nitrospiraceae</taxon>
        <taxon>Candidatus Nitronereus</taxon>
    </lineage>
</organism>
<gene>
    <name evidence="3" type="ORF">PPG34_16745</name>
</gene>
<keyword evidence="2" id="KW-1133">Transmembrane helix</keyword>
<evidence type="ECO:0000256" key="2">
    <source>
        <dbReference type="SAM" id="Phobius"/>
    </source>
</evidence>
<feature type="transmembrane region" description="Helical" evidence="2">
    <location>
        <begin position="6"/>
        <end position="27"/>
    </location>
</feature>
<feature type="coiled-coil region" evidence="1">
    <location>
        <begin position="24"/>
        <end position="58"/>
    </location>
</feature>
<evidence type="ECO:0000313" key="4">
    <source>
        <dbReference type="Proteomes" id="UP001250932"/>
    </source>
</evidence>
<dbReference type="PANTHER" id="PTHR40070">
    <property type="entry name" value="UPF0478 PROTEIN YTXG"/>
    <property type="match status" value="1"/>
</dbReference>
<sequence length="128" mass="13567">MIDFAAVVIAVAFLVLVGYLVPTVVQLRRTVAQSERLLAQLNNELPGLLRELKGTSENVHAMTIQAKAGVDRASVLMNAIGEVGQTVHQVHGAVRGKGVAVGMKLARVFSGMRAAATTIKDRVHKEGG</sequence>
<evidence type="ECO:0000313" key="3">
    <source>
        <dbReference type="EMBL" id="MDT7044002.1"/>
    </source>
</evidence>
<proteinExistence type="predicted"/>
<evidence type="ECO:0000256" key="1">
    <source>
        <dbReference type="SAM" id="Coils"/>
    </source>
</evidence>
<accession>A0ABU3KC47</accession>
<keyword evidence="1" id="KW-0175">Coiled coil</keyword>
<name>A0ABU3KC47_9BACT</name>
<dbReference type="RefSeq" id="WP_313834588.1">
    <property type="nucleotide sequence ID" value="NZ_JAQOUE010000002.1"/>
</dbReference>
<dbReference type="Pfam" id="PF06103">
    <property type="entry name" value="DUF948"/>
    <property type="match status" value="1"/>
</dbReference>
<dbReference type="PANTHER" id="PTHR40070:SF1">
    <property type="entry name" value="UPF0478 PROTEIN YTXG"/>
    <property type="match status" value="1"/>
</dbReference>
<comment type="caution">
    <text evidence="3">The sequence shown here is derived from an EMBL/GenBank/DDBJ whole genome shotgun (WGS) entry which is preliminary data.</text>
</comment>
<keyword evidence="2" id="KW-0812">Transmembrane</keyword>
<dbReference type="EMBL" id="JAQOUE010000002">
    <property type="protein sequence ID" value="MDT7044002.1"/>
    <property type="molecule type" value="Genomic_DNA"/>
</dbReference>
<keyword evidence="4" id="KW-1185">Reference proteome</keyword>
<keyword evidence="2" id="KW-0472">Membrane</keyword>
<dbReference type="Proteomes" id="UP001250932">
    <property type="component" value="Unassembled WGS sequence"/>
</dbReference>
<reference evidence="3 4" key="1">
    <citation type="journal article" date="2023" name="ISME J.">
        <title>Cultivation and genomic characterization of novel and ubiquitous marine nitrite-oxidizing bacteria from the Nitrospirales.</title>
        <authorList>
            <person name="Mueller A.J."/>
            <person name="Daebeler A."/>
            <person name="Herbold C.W."/>
            <person name="Kirkegaard R.H."/>
            <person name="Daims H."/>
        </authorList>
    </citation>
    <scope>NUCLEOTIDE SEQUENCE [LARGE SCALE GENOMIC DNA]</scope>
    <source>
        <strain evidence="3 4">EB</strain>
    </source>
</reference>